<reference evidence="2" key="1">
    <citation type="journal article" date="2021" name="Open Biol.">
        <title>Shared evolutionary footprints suggest mitochondrial oxidative damage underlies multiple complex I losses in fungi.</title>
        <authorList>
            <person name="Schikora-Tamarit M.A."/>
            <person name="Marcet-Houben M."/>
            <person name="Nosek J."/>
            <person name="Gabaldon T."/>
        </authorList>
    </citation>
    <scope>NUCLEOTIDE SEQUENCE</scope>
    <source>
        <strain evidence="2">CBS6075</strain>
    </source>
</reference>
<evidence type="ECO:0000313" key="3">
    <source>
        <dbReference type="Proteomes" id="UP000769157"/>
    </source>
</evidence>
<sequence length="94" mass="10057">MRIRANQNNLFRESIFPDGSPIRYFWRKSPTTLGKLTYVLNSNSKLAIGTILTVVGGITGPKYLSSAPPAAAPAASPAPAQSSEPELDVEKAIK</sequence>
<dbReference type="EMBL" id="JAEUBE010000414">
    <property type="protein sequence ID" value="KAH3661756.1"/>
    <property type="molecule type" value="Genomic_DNA"/>
</dbReference>
<accession>A0A9P8T0R8</accession>
<comment type="caution">
    <text evidence="2">The sequence shown here is derived from an EMBL/GenBank/DDBJ whole genome shotgun (WGS) entry which is preliminary data.</text>
</comment>
<evidence type="ECO:0000313" key="2">
    <source>
        <dbReference type="EMBL" id="KAH3661756.1"/>
    </source>
</evidence>
<reference evidence="2" key="2">
    <citation type="submission" date="2021-01" db="EMBL/GenBank/DDBJ databases">
        <authorList>
            <person name="Schikora-Tamarit M.A."/>
        </authorList>
    </citation>
    <scope>NUCLEOTIDE SEQUENCE</scope>
    <source>
        <strain evidence="2">CBS6075</strain>
    </source>
</reference>
<dbReference type="RefSeq" id="XP_046058860.1">
    <property type="nucleotide sequence ID" value="XM_046207169.1"/>
</dbReference>
<dbReference type="AlphaFoldDB" id="A0A9P8T0R8"/>
<protein>
    <submittedName>
        <fullName evidence="2">Uncharacterized protein</fullName>
    </submittedName>
</protein>
<keyword evidence="3" id="KW-1185">Reference proteome</keyword>
<organism evidence="2 3">
    <name type="scientific">Ogataea philodendri</name>
    <dbReference type="NCBI Taxonomy" id="1378263"/>
    <lineage>
        <taxon>Eukaryota</taxon>
        <taxon>Fungi</taxon>
        <taxon>Dikarya</taxon>
        <taxon>Ascomycota</taxon>
        <taxon>Saccharomycotina</taxon>
        <taxon>Pichiomycetes</taxon>
        <taxon>Pichiales</taxon>
        <taxon>Pichiaceae</taxon>
        <taxon>Ogataea</taxon>
    </lineage>
</organism>
<evidence type="ECO:0000256" key="1">
    <source>
        <dbReference type="SAM" id="MobiDB-lite"/>
    </source>
</evidence>
<feature type="compositionally biased region" description="Low complexity" evidence="1">
    <location>
        <begin position="66"/>
        <end position="83"/>
    </location>
</feature>
<gene>
    <name evidence="2" type="ORF">OGAPHI_005934</name>
</gene>
<name>A0A9P8T0R8_9ASCO</name>
<dbReference type="GeneID" id="70237898"/>
<feature type="region of interest" description="Disordered" evidence="1">
    <location>
        <begin position="66"/>
        <end position="94"/>
    </location>
</feature>
<proteinExistence type="predicted"/>
<dbReference type="Proteomes" id="UP000769157">
    <property type="component" value="Unassembled WGS sequence"/>
</dbReference>